<reference evidence="1" key="1">
    <citation type="submission" date="2018-08" db="EMBL/GenBank/DDBJ databases">
        <authorList>
            <consortium name="PulseNet: The National Subtyping Network for Foodborne Disease Surveillance"/>
            <person name="Tarr C.L."/>
            <person name="Trees E."/>
            <person name="Katz L.S."/>
            <person name="Carleton-Romer H.A."/>
            <person name="Stroika S."/>
            <person name="Kucerova Z."/>
            <person name="Roache K.F."/>
            <person name="Sabol A.L."/>
            <person name="Besser J."/>
            <person name="Gerner-Smidt P."/>
        </authorList>
    </citation>
    <scope>NUCLEOTIDE SEQUENCE</scope>
    <source>
        <strain evidence="1">PNUSAC005770</strain>
    </source>
</reference>
<proteinExistence type="predicted"/>
<organism evidence="1">
    <name type="scientific">Campylobacter upsaliensis</name>
    <dbReference type="NCBI Taxonomy" id="28080"/>
    <lineage>
        <taxon>Bacteria</taxon>
        <taxon>Pseudomonadati</taxon>
        <taxon>Campylobacterota</taxon>
        <taxon>Epsilonproteobacteria</taxon>
        <taxon>Campylobacterales</taxon>
        <taxon>Campylobacteraceae</taxon>
        <taxon>Campylobacter</taxon>
    </lineage>
</organism>
<protein>
    <submittedName>
        <fullName evidence="1">Uncharacterized protein</fullName>
    </submittedName>
</protein>
<evidence type="ECO:0000313" key="1">
    <source>
        <dbReference type="EMBL" id="EAL8904179.1"/>
    </source>
</evidence>
<sequence>MVTFFIVSPYVLKYLLLYNLYQNIKQNIFNITHFISPLKAFFFCNKVTHKALKFTYNAKNYLKG</sequence>
<name>A0A5L8ZAE3_CAMUP</name>
<dbReference type="AlphaFoldDB" id="A0A5L8ZAE3"/>
<comment type="caution">
    <text evidence="1">The sequence shown here is derived from an EMBL/GenBank/DDBJ whole genome shotgun (WGS) entry which is preliminary data.</text>
</comment>
<gene>
    <name evidence="1" type="ORF">D0B03_07675</name>
</gene>
<accession>A0A5L8ZAE3</accession>
<dbReference type="EMBL" id="AACSBQ010000035">
    <property type="protein sequence ID" value="EAL8904179.1"/>
    <property type="molecule type" value="Genomic_DNA"/>
</dbReference>